<accession>A0A3B3T069</accession>
<proteinExistence type="predicted"/>
<keyword evidence="2" id="KW-1185">Reference proteome</keyword>
<name>A0A3B3T069_9TELE</name>
<reference evidence="1" key="2">
    <citation type="submission" date="2025-09" db="UniProtKB">
        <authorList>
            <consortium name="Ensembl"/>
        </authorList>
    </citation>
    <scope>IDENTIFICATION</scope>
</reference>
<dbReference type="AlphaFoldDB" id="A0A3B3T069"/>
<dbReference type="InterPro" id="IPR013783">
    <property type="entry name" value="Ig-like_fold"/>
</dbReference>
<reference evidence="1" key="1">
    <citation type="submission" date="2025-08" db="UniProtKB">
        <authorList>
            <consortium name="Ensembl"/>
        </authorList>
    </citation>
    <scope>IDENTIFICATION</scope>
</reference>
<dbReference type="Gene3D" id="2.60.40.10">
    <property type="entry name" value="Immunoglobulins"/>
    <property type="match status" value="1"/>
</dbReference>
<dbReference type="InterPro" id="IPR036179">
    <property type="entry name" value="Ig-like_dom_sf"/>
</dbReference>
<dbReference type="Proteomes" id="UP000261540">
    <property type="component" value="Unplaced"/>
</dbReference>
<evidence type="ECO:0000313" key="1">
    <source>
        <dbReference type="Ensembl" id="ENSPKIP00000035736.1"/>
    </source>
</evidence>
<organism evidence="1 2">
    <name type="scientific">Paramormyrops kingsleyae</name>
    <dbReference type="NCBI Taxonomy" id="1676925"/>
    <lineage>
        <taxon>Eukaryota</taxon>
        <taxon>Metazoa</taxon>
        <taxon>Chordata</taxon>
        <taxon>Craniata</taxon>
        <taxon>Vertebrata</taxon>
        <taxon>Euteleostomi</taxon>
        <taxon>Actinopterygii</taxon>
        <taxon>Neopterygii</taxon>
        <taxon>Teleostei</taxon>
        <taxon>Osteoglossocephala</taxon>
        <taxon>Osteoglossomorpha</taxon>
        <taxon>Osteoglossiformes</taxon>
        <taxon>Mormyridae</taxon>
        <taxon>Paramormyrops</taxon>
    </lineage>
</organism>
<evidence type="ECO:0008006" key="3">
    <source>
        <dbReference type="Google" id="ProtNLM"/>
    </source>
</evidence>
<dbReference type="GeneTree" id="ENSGT00940000180362"/>
<dbReference type="Ensembl" id="ENSPKIT00000016672.1">
    <property type="protein sequence ID" value="ENSPKIP00000035736.1"/>
    <property type="gene ID" value="ENSPKIG00000014571.1"/>
</dbReference>
<evidence type="ECO:0000313" key="2">
    <source>
        <dbReference type="Proteomes" id="UP000261540"/>
    </source>
</evidence>
<sequence length="147" mass="15574">MLQSNQATETFRVAPGDTIHLGCNISYHIDTTWIKHASGHNPVIVLAARMANSGKLTVGYSASPSLGADVVNRSIALHIAGVSEPDFGLYYCVGIEGNGLQIGKATLLQGPPLSFCLLYTASLGSGLLAMISAVITVHLKTRRRRAQ</sequence>
<dbReference type="SUPFAM" id="SSF48726">
    <property type="entry name" value="Immunoglobulin"/>
    <property type="match status" value="1"/>
</dbReference>
<protein>
    <recommendedName>
        <fullName evidence="3">Ig-like domain-containing protein</fullName>
    </recommendedName>
</protein>